<reference evidence="2 3" key="1">
    <citation type="submission" date="2018-05" db="EMBL/GenBank/DDBJ databases">
        <authorList>
            <person name="Zhang Y.-J."/>
        </authorList>
    </citation>
    <scope>NUCLEOTIDE SEQUENCE [LARGE SCALE GENOMIC DNA]</scope>
    <source>
        <strain evidence="2 3">CY04</strain>
    </source>
</reference>
<evidence type="ECO:0000313" key="3">
    <source>
        <dbReference type="Proteomes" id="UP001429564"/>
    </source>
</evidence>
<protein>
    <recommendedName>
        <fullName evidence="1">Transposase IS66 C-terminal domain-containing protein</fullName>
    </recommendedName>
</protein>
<gene>
    <name evidence="2" type="ORF">DL239_11910</name>
</gene>
<comment type="caution">
    <text evidence="2">The sequence shown here is derived from an EMBL/GenBank/DDBJ whole genome shotgun (WGS) entry which is preliminary data.</text>
</comment>
<proteinExistence type="predicted"/>
<dbReference type="Pfam" id="PF13817">
    <property type="entry name" value="DDE_Tnp_IS66_C"/>
    <property type="match status" value="1"/>
</dbReference>
<name>A0ABX0W7T9_9RHOB</name>
<keyword evidence="3" id="KW-1185">Reference proteome</keyword>
<dbReference type="Proteomes" id="UP001429564">
    <property type="component" value="Unassembled WGS sequence"/>
</dbReference>
<organism evidence="2 3">
    <name type="scientific">Parasedimentitalea denitrificans</name>
    <dbReference type="NCBI Taxonomy" id="2211118"/>
    <lineage>
        <taxon>Bacteria</taxon>
        <taxon>Pseudomonadati</taxon>
        <taxon>Pseudomonadota</taxon>
        <taxon>Alphaproteobacteria</taxon>
        <taxon>Rhodobacterales</taxon>
        <taxon>Paracoccaceae</taxon>
        <taxon>Parasedimentitalea</taxon>
    </lineage>
</organism>
<evidence type="ECO:0000313" key="2">
    <source>
        <dbReference type="EMBL" id="NIZ61679.1"/>
    </source>
</evidence>
<dbReference type="InterPro" id="IPR039552">
    <property type="entry name" value="IS66_C"/>
</dbReference>
<evidence type="ECO:0000259" key="1">
    <source>
        <dbReference type="Pfam" id="PF13817"/>
    </source>
</evidence>
<dbReference type="EMBL" id="QHLQ01000010">
    <property type="protein sequence ID" value="NIZ61679.1"/>
    <property type="molecule type" value="Genomic_DNA"/>
</dbReference>
<feature type="domain" description="Transposase IS66 C-terminal" evidence="1">
    <location>
        <begin position="4"/>
        <end position="42"/>
    </location>
</feature>
<accession>A0ABX0W7T9</accession>
<sequence>MLASLIETCKLNNVEPHGYLTDVLTAFVNRLKQKDINQLLTWNYAR</sequence>